<dbReference type="EMBL" id="SRLO01001222">
    <property type="protein sequence ID" value="TNN40062.1"/>
    <property type="molecule type" value="Genomic_DNA"/>
</dbReference>
<gene>
    <name evidence="1" type="ORF">EYF80_049776</name>
</gene>
<protein>
    <submittedName>
        <fullName evidence="1">Uncharacterized protein</fullName>
    </submittedName>
</protein>
<dbReference type="AlphaFoldDB" id="A0A4Z2FIE3"/>
<proteinExistence type="predicted"/>
<comment type="caution">
    <text evidence="1">The sequence shown here is derived from an EMBL/GenBank/DDBJ whole genome shotgun (WGS) entry which is preliminary data.</text>
</comment>
<evidence type="ECO:0000313" key="1">
    <source>
        <dbReference type="EMBL" id="TNN40062.1"/>
    </source>
</evidence>
<accession>A0A4Z2FIE3</accession>
<dbReference type="Proteomes" id="UP000314294">
    <property type="component" value="Unassembled WGS sequence"/>
</dbReference>
<evidence type="ECO:0000313" key="2">
    <source>
        <dbReference type="Proteomes" id="UP000314294"/>
    </source>
</evidence>
<reference evidence="1 2" key="1">
    <citation type="submission" date="2019-03" db="EMBL/GenBank/DDBJ databases">
        <title>First draft genome of Liparis tanakae, snailfish: a comprehensive survey of snailfish specific genes.</title>
        <authorList>
            <person name="Kim W."/>
            <person name="Song I."/>
            <person name="Jeong J.-H."/>
            <person name="Kim D."/>
            <person name="Kim S."/>
            <person name="Ryu S."/>
            <person name="Song J.Y."/>
            <person name="Lee S.K."/>
        </authorList>
    </citation>
    <scope>NUCLEOTIDE SEQUENCE [LARGE SCALE GENOMIC DNA]</scope>
    <source>
        <tissue evidence="1">Muscle</tissue>
    </source>
</reference>
<keyword evidence="2" id="KW-1185">Reference proteome</keyword>
<organism evidence="1 2">
    <name type="scientific">Liparis tanakae</name>
    <name type="common">Tanaka's snailfish</name>
    <dbReference type="NCBI Taxonomy" id="230148"/>
    <lineage>
        <taxon>Eukaryota</taxon>
        <taxon>Metazoa</taxon>
        <taxon>Chordata</taxon>
        <taxon>Craniata</taxon>
        <taxon>Vertebrata</taxon>
        <taxon>Euteleostomi</taxon>
        <taxon>Actinopterygii</taxon>
        <taxon>Neopterygii</taxon>
        <taxon>Teleostei</taxon>
        <taxon>Neoteleostei</taxon>
        <taxon>Acanthomorphata</taxon>
        <taxon>Eupercaria</taxon>
        <taxon>Perciformes</taxon>
        <taxon>Cottioidei</taxon>
        <taxon>Cottales</taxon>
        <taxon>Liparidae</taxon>
        <taxon>Liparis</taxon>
    </lineage>
</organism>
<sequence>MMHSDDDKTSIEAFADAPRVKRPGRVSGSGLRVLDFLRFCRYTLRAGYLFWPAAMSEKSMFV</sequence>
<name>A0A4Z2FIE3_9TELE</name>